<dbReference type="PANTHER" id="PTHR44757">
    <property type="entry name" value="DIGUANYLATE CYCLASE DGCP"/>
    <property type="match status" value="1"/>
</dbReference>
<accession>A0AAW7R112</accession>
<dbReference type="InterPro" id="IPR035919">
    <property type="entry name" value="EAL_sf"/>
</dbReference>
<evidence type="ECO:0000313" key="7">
    <source>
        <dbReference type="Proteomes" id="UP001169492"/>
    </source>
</evidence>
<feature type="transmembrane region" description="Helical" evidence="1">
    <location>
        <begin position="12"/>
        <end position="34"/>
    </location>
</feature>
<dbReference type="CDD" id="cd01949">
    <property type="entry name" value="GGDEF"/>
    <property type="match status" value="1"/>
</dbReference>
<dbReference type="SUPFAM" id="SSF141868">
    <property type="entry name" value="EAL domain-like"/>
    <property type="match status" value="1"/>
</dbReference>
<feature type="transmembrane region" description="Helical" evidence="1">
    <location>
        <begin position="198"/>
        <end position="217"/>
    </location>
</feature>
<protein>
    <submittedName>
        <fullName evidence="4">Bifunctional diguanylate cyclase/phosphodiesterase</fullName>
    </submittedName>
</protein>
<sequence length="902" mass="100231">MYTLFSRSAATKFAIAVASFFIIIGLVGIVEFLAYQDQLLMALIPGAMSVASTLIGCGLVAVLYRNVLMARIFGAALLVLLAGLLWIADYVVAARLVALPIELVLATLASTASLFLFPPGSRVARFLWPAVVAFDLLIFVFLQARLWGLPLLPNFDPLQASFPTLTLVAILILFGALTLAILYWRGDGRAHRNCTSKRTIVTLAMMTATGFGVWYALTLSDLATASDAARSRITMTGSMIESTLSEQRKLAERMRERLLQVEDDETFQKVLRKDTEAYQQDFAIIRGFVIYNEQLQPIETVGYGSAFLAGGFLSSADFNAWLQSIDLSINLIISGASLTTDNPIFMQGVPVRHPDGELVRVVMLLDANRVIHTEYLNPFSDMRTYLQLAPDLLVPMGHDKNEVLTEEQLIQRFPHHVVDSVMIAGAGEARFYSVLSDYSQIQAESQLNQLMLWLTFAFVLIYALAEDSAQRLSEKQDELRHLARHDDITGLLRRDVFNAYLQQRDRDSTALHRAIFFLNLDGFKPINDSLGHRLGDRVLAETAARIRTVAPGNAQLARFSGDEFVIYLESSASPQADVIAEQLIEVVRKPYHINNIEVHLTASVGAVRSNGEDRHAANMMQHAEIAMNEAKQLGGNLSCHFVEQMAQDYQRQVQLRNALQLTLDRNGLEVHYQPIYDTQTRAIVAVESLVRWREDDGNFISPAEFIPIAENTGQIIPLGEQVLELVLRDIHEHPQLRNLQVSVNVSAPQLQRYNFAKLLQSRLTHHQIAPDNLALELTEGIFVGEGKTTIASLQALRDLGCCVAIDDFGTGFSSLSYLNRLPADVIKIDRAFTAGLTQDTELQAVVKGIIDLCAYLGKKVVVEGIETEAQLQIFAGMGVQRLQGFYFARPMPLPDLLKLLNN</sequence>
<evidence type="ECO:0000259" key="3">
    <source>
        <dbReference type="PROSITE" id="PS50887"/>
    </source>
</evidence>
<dbReference type="SUPFAM" id="SSF55073">
    <property type="entry name" value="Nucleotide cyclase"/>
    <property type="match status" value="1"/>
</dbReference>
<dbReference type="RefSeq" id="WP_301774631.1">
    <property type="nucleotide sequence ID" value="NZ_JAGGJB010000004.1"/>
</dbReference>
<evidence type="ECO:0000313" key="5">
    <source>
        <dbReference type="EMBL" id="MDN7129696.1"/>
    </source>
</evidence>
<dbReference type="InterPro" id="IPR000160">
    <property type="entry name" value="GGDEF_dom"/>
</dbReference>
<evidence type="ECO:0000256" key="1">
    <source>
        <dbReference type="SAM" id="Phobius"/>
    </source>
</evidence>
<dbReference type="PROSITE" id="PS50883">
    <property type="entry name" value="EAL"/>
    <property type="match status" value="1"/>
</dbReference>
<feature type="transmembrane region" description="Helical" evidence="1">
    <location>
        <begin position="40"/>
        <end position="63"/>
    </location>
</feature>
<dbReference type="SMART" id="SM00267">
    <property type="entry name" value="GGDEF"/>
    <property type="match status" value="1"/>
</dbReference>
<dbReference type="EMBL" id="JAGGJB010000004">
    <property type="protein sequence ID" value="MDN7124830.1"/>
    <property type="molecule type" value="Genomic_DNA"/>
</dbReference>
<dbReference type="InterPro" id="IPR029787">
    <property type="entry name" value="Nucleotide_cyclase"/>
</dbReference>
<keyword evidence="1" id="KW-0472">Membrane</keyword>
<gene>
    <name evidence="4" type="ORF">J6I90_08045</name>
    <name evidence="5" type="ORF">J6I92_07410</name>
</gene>
<dbReference type="CDD" id="cd01948">
    <property type="entry name" value="EAL"/>
    <property type="match status" value="1"/>
</dbReference>
<dbReference type="Pfam" id="PF00990">
    <property type="entry name" value="GGDEF"/>
    <property type="match status" value="1"/>
</dbReference>
<dbReference type="EMBL" id="JAGGJC010000002">
    <property type="protein sequence ID" value="MDN7129696.1"/>
    <property type="molecule type" value="Genomic_DNA"/>
</dbReference>
<dbReference type="SMART" id="SM00052">
    <property type="entry name" value="EAL"/>
    <property type="match status" value="1"/>
</dbReference>
<comment type="caution">
    <text evidence="4">The sequence shown here is derived from an EMBL/GenBank/DDBJ whole genome shotgun (WGS) entry which is preliminary data.</text>
</comment>
<dbReference type="Proteomes" id="UP001169491">
    <property type="component" value="Unassembled WGS sequence"/>
</dbReference>
<feature type="domain" description="EAL" evidence="2">
    <location>
        <begin position="652"/>
        <end position="902"/>
    </location>
</feature>
<dbReference type="Pfam" id="PF00563">
    <property type="entry name" value="EAL"/>
    <property type="match status" value="1"/>
</dbReference>
<evidence type="ECO:0000313" key="6">
    <source>
        <dbReference type="Proteomes" id="UP001169491"/>
    </source>
</evidence>
<dbReference type="PROSITE" id="PS50887">
    <property type="entry name" value="GGDEF"/>
    <property type="match status" value="1"/>
</dbReference>
<keyword evidence="6" id="KW-1185">Reference proteome</keyword>
<keyword evidence="1" id="KW-1133">Transmembrane helix</keyword>
<dbReference type="Proteomes" id="UP001169492">
    <property type="component" value="Unassembled WGS sequence"/>
</dbReference>
<dbReference type="Gene3D" id="3.20.20.450">
    <property type="entry name" value="EAL domain"/>
    <property type="match status" value="1"/>
</dbReference>
<dbReference type="AlphaFoldDB" id="A0AAW7R112"/>
<dbReference type="InterPro" id="IPR001633">
    <property type="entry name" value="EAL_dom"/>
</dbReference>
<reference evidence="6 7" key="1">
    <citation type="submission" date="2021-03" db="EMBL/GenBank/DDBJ databases">
        <title>Pseudidiomarina terrestris, a new bacterium isolated from saline soil.</title>
        <authorList>
            <person name="Galisteo C."/>
            <person name="De La Haba R."/>
            <person name="Sanchez-Porro C."/>
            <person name="Ventosa A."/>
        </authorList>
    </citation>
    <scope>NUCLEOTIDE SEQUENCE [LARGE SCALE GENOMIC DNA]</scope>
    <source>
        <strain evidence="4 7">1APP75-32.1</strain>
        <strain evidence="6">1APR75-15</strain>
        <strain evidence="5">1ASR75-15</strain>
    </source>
</reference>
<dbReference type="NCBIfam" id="TIGR00254">
    <property type="entry name" value="GGDEF"/>
    <property type="match status" value="1"/>
</dbReference>
<feature type="domain" description="GGDEF" evidence="3">
    <location>
        <begin position="511"/>
        <end position="643"/>
    </location>
</feature>
<feature type="transmembrane region" description="Helical" evidence="1">
    <location>
        <begin position="164"/>
        <end position="186"/>
    </location>
</feature>
<organism evidence="4 7">
    <name type="scientific">Pseudidiomarina terrestris</name>
    <dbReference type="NCBI Taxonomy" id="2820060"/>
    <lineage>
        <taxon>Bacteria</taxon>
        <taxon>Pseudomonadati</taxon>
        <taxon>Pseudomonadota</taxon>
        <taxon>Gammaproteobacteria</taxon>
        <taxon>Alteromonadales</taxon>
        <taxon>Idiomarinaceae</taxon>
        <taxon>Pseudidiomarina</taxon>
    </lineage>
</organism>
<feature type="transmembrane region" description="Helical" evidence="1">
    <location>
        <begin position="126"/>
        <end position="144"/>
    </location>
</feature>
<dbReference type="InterPro" id="IPR052155">
    <property type="entry name" value="Biofilm_reg_signaling"/>
</dbReference>
<dbReference type="PANTHER" id="PTHR44757:SF2">
    <property type="entry name" value="BIOFILM ARCHITECTURE MAINTENANCE PROTEIN MBAA"/>
    <property type="match status" value="1"/>
</dbReference>
<keyword evidence="1" id="KW-0812">Transmembrane</keyword>
<name>A0AAW7R112_9GAMM</name>
<dbReference type="InterPro" id="IPR043128">
    <property type="entry name" value="Rev_trsase/Diguanyl_cyclase"/>
</dbReference>
<dbReference type="Gene3D" id="3.30.70.270">
    <property type="match status" value="1"/>
</dbReference>
<proteinExistence type="predicted"/>
<evidence type="ECO:0000259" key="2">
    <source>
        <dbReference type="PROSITE" id="PS50883"/>
    </source>
</evidence>
<feature type="transmembrane region" description="Helical" evidence="1">
    <location>
        <begin position="70"/>
        <end position="88"/>
    </location>
</feature>
<evidence type="ECO:0000313" key="4">
    <source>
        <dbReference type="EMBL" id="MDN7124830.1"/>
    </source>
</evidence>
<feature type="transmembrane region" description="Helical" evidence="1">
    <location>
        <begin position="94"/>
        <end position="117"/>
    </location>
</feature>